<gene>
    <name evidence="2" type="ORF">RFI_39992</name>
</gene>
<sequence>MHALKPLKKEITCHLTLKQKEVQNHYLEIQCSDIYFPICVVLILCRLLCRNSTNVQQQSVSKLSSNVVFFIQQTIKNDFILSYSSNKKPCYKTKNNFFDKKCDSHNMVMLCMFISFMYAIIGKIFSKFKKQQTVLLSVLKGQQKSPFSLKNVRNKIQHSIQFFKFPNLRRRSIFKKLIGGEYLRMAREATIDKENLDYLNHYKMFYICDITDNLQHWMIVEKESFIVCCENGGLPLHNTLSSLQFSKLHVTTSPQFNTLLWYDSHPMQKIFWKFPENLKIITLSFIDAEQQTSHFLEKRYAQQGKSFRTWSDVRKLKYVRPPLLRLLGLAATPSKILVKGFTAVTMSKKQLKKLEKH</sequence>
<organism evidence="2 3">
    <name type="scientific">Reticulomyxa filosa</name>
    <dbReference type="NCBI Taxonomy" id="46433"/>
    <lineage>
        <taxon>Eukaryota</taxon>
        <taxon>Sar</taxon>
        <taxon>Rhizaria</taxon>
        <taxon>Retaria</taxon>
        <taxon>Foraminifera</taxon>
        <taxon>Monothalamids</taxon>
        <taxon>Reticulomyxidae</taxon>
        <taxon>Reticulomyxa</taxon>
    </lineage>
</organism>
<name>X6L7W4_RETFI</name>
<evidence type="ECO:0000313" key="2">
    <source>
        <dbReference type="EMBL" id="ETN97535.1"/>
    </source>
</evidence>
<proteinExistence type="predicted"/>
<reference evidence="2 3" key="1">
    <citation type="journal article" date="2013" name="Curr. Biol.">
        <title>The Genome of the Foraminiferan Reticulomyxa filosa.</title>
        <authorList>
            <person name="Glockner G."/>
            <person name="Hulsmann N."/>
            <person name="Schleicher M."/>
            <person name="Noegel A.A."/>
            <person name="Eichinger L."/>
            <person name="Gallinger C."/>
            <person name="Pawlowski J."/>
            <person name="Sierra R."/>
            <person name="Euteneuer U."/>
            <person name="Pillet L."/>
            <person name="Moustafa A."/>
            <person name="Platzer M."/>
            <person name="Groth M."/>
            <person name="Szafranski K."/>
            <person name="Schliwa M."/>
        </authorList>
    </citation>
    <scope>NUCLEOTIDE SEQUENCE [LARGE SCALE GENOMIC DNA]</scope>
</reference>
<keyword evidence="3" id="KW-1185">Reference proteome</keyword>
<evidence type="ECO:0000313" key="3">
    <source>
        <dbReference type="Proteomes" id="UP000023152"/>
    </source>
</evidence>
<dbReference type="EMBL" id="ASPP01049374">
    <property type="protein sequence ID" value="ETN97535.1"/>
    <property type="molecule type" value="Genomic_DNA"/>
</dbReference>
<accession>X6L7W4</accession>
<comment type="caution">
    <text evidence="2">The sequence shown here is derived from an EMBL/GenBank/DDBJ whole genome shotgun (WGS) entry which is preliminary data.</text>
</comment>
<evidence type="ECO:0000256" key="1">
    <source>
        <dbReference type="SAM" id="Phobius"/>
    </source>
</evidence>
<keyword evidence="1" id="KW-0812">Transmembrane</keyword>
<protein>
    <submittedName>
        <fullName evidence="2">Uncharacterized protein</fullName>
    </submittedName>
</protein>
<feature type="transmembrane region" description="Helical" evidence="1">
    <location>
        <begin position="107"/>
        <end position="125"/>
    </location>
</feature>
<keyword evidence="1" id="KW-0472">Membrane</keyword>
<dbReference type="AlphaFoldDB" id="X6L7W4"/>
<dbReference type="Proteomes" id="UP000023152">
    <property type="component" value="Unassembled WGS sequence"/>
</dbReference>
<keyword evidence="1" id="KW-1133">Transmembrane helix</keyword>